<organism evidence="1">
    <name type="scientific">Phytophthora nicotianae</name>
    <name type="common">Potato buckeye rot agent</name>
    <name type="synonym">Phytophthora parasitica</name>
    <dbReference type="NCBI Taxonomy" id="4792"/>
    <lineage>
        <taxon>Eukaryota</taxon>
        <taxon>Sar</taxon>
        <taxon>Stramenopiles</taxon>
        <taxon>Oomycota</taxon>
        <taxon>Peronosporomycetes</taxon>
        <taxon>Peronosporales</taxon>
        <taxon>Peronosporaceae</taxon>
        <taxon>Phytophthora</taxon>
    </lineage>
</organism>
<dbReference type="AlphaFoldDB" id="W2K7M6"/>
<accession>W2K7M6</accession>
<dbReference type="Proteomes" id="UP000054423">
    <property type="component" value="Unassembled WGS sequence"/>
</dbReference>
<gene>
    <name evidence="1" type="ORF">L917_18452</name>
</gene>
<sequence>MPILFKHEKRRTRSGKKLASFVVITMSGIS</sequence>
<reference evidence="1" key="1">
    <citation type="submission" date="2013-11" db="EMBL/GenBank/DDBJ databases">
        <title>The Genome Sequence of Phytophthora parasitica CHvinca01.</title>
        <authorList>
            <consortium name="The Broad Institute Genomics Platform"/>
            <person name="Russ C."/>
            <person name="Tyler B."/>
            <person name="Panabieres F."/>
            <person name="Shan W."/>
            <person name="Tripathy S."/>
            <person name="Grunwald N."/>
            <person name="Machado M."/>
            <person name="Johnson C.S."/>
            <person name="Arredondo F."/>
            <person name="Hong C."/>
            <person name="Coffey M."/>
            <person name="Young S.K."/>
            <person name="Zeng Q."/>
            <person name="Gargeya S."/>
            <person name="Fitzgerald M."/>
            <person name="Abouelleil A."/>
            <person name="Alvarado L."/>
            <person name="Chapman S.B."/>
            <person name="Gainer-Dewar J."/>
            <person name="Goldberg J."/>
            <person name="Griggs A."/>
            <person name="Gujja S."/>
            <person name="Hansen M."/>
            <person name="Howarth C."/>
            <person name="Imamovic A."/>
            <person name="Ireland A."/>
            <person name="Larimer J."/>
            <person name="McCowan C."/>
            <person name="Murphy C."/>
            <person name="Pearson M."/>
            <person name="Poon T.W."/>
            <person name="Priest M."/>
            <person name="Roberts A."/>
            <person name="Saif S."/>
            <person name="Shea T."/>
            <person name="Sykes S."/>
            <person name="Wortman J."/>
            <person name="Nusbaum C."/>
            <person name="Birren B."/>
        </authorList>
    </citation>
    <scope>NUCLEOTIDE SEQUENCE [LARGE SCALE GENOMIC DNA]</scope>
    <source>
        <strain evidence="1">CHvinca01</strain>
    </source>
</reference>
<evidence type="ECO:0000313" key="1">
    <source>
        <dbReference type="EMBL" id="ETL81153.1"/>
    </source>
</evidence>
<dbReference type="EMBL" id="KI682548">
    <property type="protein sequence ID" value="ETL81153.1"/>
    <property type="molecule type" value="Genomic_DNA"/>
</dbReference>
<protein>
    <submittedName>
        <fullName evidence="1">Uncharacterized protein</fullName>
    </submittedName>
</protein>
<proteinExistence type="predicted"/>
<name>W2K7M6_PHYNI</name>